<dbReference type="InterPro" id="IPR000180">
    <property type="entry name" value="Dipep_AS"/>
</dbReference>
<dbReference type="CDD" id="cd01301">
    <property type="entry name" value="rDP_like"/>
    <property type="match status" value="1"/>
</dbReference>
<keyword evidence="2" id="KW-1185">Reference proteome</keyword>
<dbReference type="SUPFAM" id="SSF51556">
    <property type="entry name" value="Metallo-dependent hydrolases"/>
    <property type="match status" value="1"/>
</dbReference>
<dbReference type="AlphaFoldDB" id="A0A4R6J205"/>
<reference evidence="1 2" key="1">
    <citation type="submission" date="2019-03" db="EMBL/GenBank/DDBJ databases">
        <title>Genomic Encyclopedia of Archaeal and Bacterial Type Strains, Phase II (KMG-II): from individual species to whole genera.</title>
        <authorList>
            <person name="Goeker M."/>
        </authorList>
    </citation>
    <scope>NUCLEOTIDE SEQUENCE [LARGE SCALE GENOMIC DNA]</scope>
    <source>
        <strain evidence="1 2">DSM 28323</strain>
    </source>
</reference>
<organism evidence="1 2">
    <name type="scientific">Sediminibacterium goheungense</name>
    <dbReference type="NCBI Taxonomy" id="1086393"/>
    <lineage>
        <taxon>Bacteria</taxon>
        <taxon>Pseudomonadati</taxon>
        <taxon>Bacteroidota</taxon>
        <taxon>Chitinophagia</taxon>
        <taxon>Chitinophagales</taxon>
        <taxon>Chitinophagaceae</taxon>
        <taxon>Sediminibacterium</taxon>
    </lineage>
</organism>
<dbReference type="Pfam" id="PF01244">
    <property type="entry name" value="Peptidase_M19"/>
    <property type="match status" value="1"/>
</dbReference>
<dbReference type="InterPro" id="IPR032466">
    <property type="entry name" value="Metal_Hydrolase"/>
</dbReference>
<evidence type="ECO:0000313" key="2">
    <source>
        <dbReference type="Proteomes" id="UP000295741"/>
    </source>
</evidence>
<name>A0A4R6J205_9BACT</name>
<protein>
    <submittedName>
        <fullName evidence="1">Membrane dipeptidase</fullName>
    </submittedName>
</protein>
<dbReference type="GO" id="GO:0006508">
    <property type="term" value="P:proteolysis"/>
    <property type="evidence" value="ECO:0007669"/>
    <property type="project" value="InterPro"/>
</dbReference>
<dbReference type="PROSITE" id="PS00869">
    <property type="entry name" value="RENAL_DIPEPTIDASE_1"/>
    <property type="match status" value="1"/>
</dbReference>
<dbReference type="PANTHER" id="PTHR10443">
    <property type="entry name" value="MICROSOMAL DIPEPTIDASE"/>
    <property type="match status" value="1"/>
</dbReference>
<gene>
    <name evidence="1" type="ORF">BC659_0989</name>
</gene>
<sequence length="392" mass="44019">MYKIRLLIMLLLPVLLAAQSYKKLHQRATVIDTHNDFPNQSIEKNVSFDQSLKGITHSDLQRMKEGGMDVQVFSIWCDGSFGTGKGYARANRQIDSLYAWTARNKSAMMIARTPADLKKAVKQKKLAVMMGVEGGHMIEDKIEYLDALYERGVRYMTLTWNNSTSWASSAQDESKNTVANEKKGLTSLGAQIVKRMNELGMIVDLSHVGEQTFWDAIQISTKPVIASHSCVHQLCPVFRNLKDEQIKAIAKNGGVVHLNFFSGFIDSTFGKRNAAFLQAHKRERDSLQVINPEPYFTEEYLFARYPEEVKALRPPLSALLDHLDYIVKLVGVEHVGLGSDFDGISSAPQQLDDVTGLPLITKALLEKGYSKKDIRKILGENFMRVFIANSSK</sequence>
<dbReference type="RefSeq" id="WP_133473519.1">
    <property type="nucleotide sequence ID" value="NZ_SNWP01000010.1"/>
</dbReference>
<dbReference type="EMBL" id="SNWP01000010">
    <property type="protein sequence ID" value="TDO28907.1"/>
    <property type="molecule type" value="Genomic_DNA"/>
</dbReference>
<evidence type="ECO:0000313" key="1">
    <source>
        <dbReference type="EMBL" id="TDO28907.1"/>
    </source>
</evidence>
<accession>A0A4R6J205</accession>
<comment type="caution">
    <text evidence="1">The sequence shown here is derived from an EMBL/GenBank/DDBJ whole genome shotgun (WGS) entry which is preliminary data.</text>
</comment>
<dbReference type="Proteomes" id="UP000295741">
    <property type="component" value="Unassembled WGS sequence"/>
</dbReference>
<dbReference type="GO" id="GO:0070573">
    <property type="term" value="F:metallodipeptidase activity"/>
    <property type="evidence" value="ECO:0007669"/>
    <property type="project" value="InterPro"/>
</dbReference>
<dbReference type="PANTHER" id="PTHR10443:SF12">
    <property type="entry name" value="DIPEPTIDASE"/>
    <property type="match status" value="1"/>
</dbReference>
<dbReference type="Gene3D" id="3.20.20.140">
    <property type="entry name" value="Metal-dependent hydrolases"/>
    <property type="match status" value="1"/>
</dbReference>
<dbReference type="OrthoDB" id="9804920at2"/>
<dbReference type="InterPro" id="IPR008257">
    <property type="entry name" value="Pept_M19"/>
</dbReference>
<proteinExistence type="predicted"/>
<dbReference type="PROSITE" id="PS51365">
    <property type="entry name" value="RENAL_DIPEPTIDASE_2"/>
    <property type="match status" value="1"/>
</dbReference>